<dbReference type="PROSITE" id="PS00280">
    <property type="entry name" value="BPTI_KUNITZ_1"/>
    <property type="match status" value="1"/>
</dbReference>
<dbReference type="CDD" id="cd00109">
    <property type="entry name" value="Kunitz-type"/>
    <property type="match status" value="1"/>
</dbReference>
<dbReference type="SMART" id="SM00131">
    <property type="entry name" value="KU"/>
    <property type="match status" value="2"/>
</dbReference>
<dbReference type="GO" id="GO:0050431">
    <property type="term" value="F:transforming growth factor beta binding"/>
    <property type="evidence" value="ECO:0007669"/>
    <property type="project" value="TreeGrafter"/>
</dbReference>
<keyword evidence="5" id="KW-0722">Serine protease inhibitor</keyword>
<dbReference type="GO" id="GO:0048019">
    <property type="term" value="F:receptor antagonist activity"/>
    <property type="evidence" value="ECO:0007669"/>
    <property type="project" value="TreeGrafter"/>
</dbReference>
<accession>A0A8R2DN72</accession>
<dbReference type="InterPro" id="IPR002223">
    <property type="entry name" value="Kunitz_BPTI"/>
</dbReference>
<evidence type="ECO:0000256" key="6">
    <source>
        <dbReference type="ARBA" id="ARBA00023157"/>
    </source>
</evidence>
<dbReference type="InterPro" id="IPR036880">
    <property type="entry name" value="Kunitz_BPTI_sf"/>
</dbReference>
<dbReference type="EnsemblMetazoa" id="XM_021350462.2">
    <property type="protein sequence ID" value="XP_021206137.2"/>
    <property type="gene ID" value="LOC110385849"/>
</dbReference>
<keyword evidence="2" id="KW-0964">Secreted</keyword>
<dbReference type="PANTHER" id="PTHR45938:SF7">
    <property type="entry name" value="WAP, KAZAL, IMMUNOGLOBULIN, KUNITZ AND NTR DOMAIN-CONTAINING PROTEIN 2"/>
    <property type="match status" value="1"/>
</dbReference>
<organism evidence="9 10">
    <name type="scientific">Bombyx mori</name>
    <name type="common">Silk moth</name>
    <dbReference type="NCBI Taxonomy" id="7091"/>
    <lineage>
        <taxon>Eukaryota</taxon>
        <taxon>Metazoa</taxon>
        <taxon>Ecdysozoa</taxon>
        <taxon>Arthropoda</taxon>
        <taxon>Hexapoda</taxon>
        <taxon>Insecta</taxon>
        <taxon>Pterygota</taxon>
        <taxon>Neoptera</taxon>
        <taxon>Endopterygota</taxon>
        <taxon>Lepidoptera</taxon>
        <taxon>Glossata</taxon>
        <taxon>Ditrysia</taxon>
        <taxon>Bombycoidea</taxon>
        <taxon>Bombycidae</taxon>
        <taxon>Bombycinae</taxon>
        <taxon>Bombyx</taxon>
    </lineage>
</organism>
<keyword evidence="10" id="KW-1185">Reference proteome</keyword>
<dbReference type="PRINTS" id="PR00759">
    <property type="entry name" value="BASICPTASE"/>
</dbReference>
<comment type="function">
    <text evidence="7">Inhibits chymotrypsin and thus avoids the accidental chymotrypsin-mediated activation of prophenoloxidase. This enzyme is required by the insect immune system to produce melanin which is used to engulf foreign objects.</text>
</comment>
<comment type="subcellular location">
    <subcellularLocation>
        <location evidence="1">Secreted</location>
    </subcellularLocation>
</comment>
<dbReference type="GO" id="GO:0004867">
    <property type="term" value="F:serine-type endopeptidase inhibitor activity"/>
    <property type="evidence" value="ECO:0007669"/>
    <property type="project" value="UniProtKB-KW"/>
</dbReference>
<reference evidence="10" key="1">
    <citation type="journal article" date="2008" name="Insect Biochem. Mol. Biol.">
        <title>The genome of a lepidopteran model insect, the silkworm Bombyx mori.</title>
        <authorList>
            <consortium name="International Silkworm Genome Consortium"/>
        </authorList>
    </citation>
    <scope>NUCLEOTIDE SEQUENCE [LARGE SCALE GENOMIC DNA]</scope>
    <source>
        <strain evidence="10">p50T</strain>
    </source>
</reference>
<dbReference type="FunFam" id="4.10.410.10:FF:000020">
    <property type="entry name" value="Collagen, type VI, alpha 3"/>
    <property type="match status" value="1"/>
</dbReference>
<feature type="domain" description="BPTI/Kunitz inhibitor" evidence="8">
    <location>
        <begin position="45"/>
        <end position="98"/>
    </location>
</feature>
<dbReference type="Gene3D" id="4.10.410.10">
    <property type="entry name" value="Pancreatic trypsin inhibitor Kunitz domain"/>
    <property type="match status" value="2"/>
</dbReference>
<evidence type="ECO:0000313" key="9">
    <source>
        <dbReference type="EnsemblMetazoa" id="XP_021206137.2"/>
    </source>
</evidence>
<evidence type="ECO:0000256" key="1">
    <source>
        <dbReference type="ARBA" id="ARBA00004613"/>
    </source>
</evidence>
<dbReference type="InterPro" id="IPR020901">
    <property type="entry name" value="Prtase_inh_Kunz-CS"/>
</dbReference>
<reference evidence="9" key="2">
    <citation type="submission" date="2022-06" db="UniProtKB">
        <authorList>
            <consortium name="EnsemblMetazoa"/>
        </authorList>
    </citation>
    <scope>IDENTIFICATION</scope>
    <source>
        <strain evidence="9">p50T (Dazao)</strain>
    </source>
</reference>
<name>A0A8R2DN72_BOMMO</name>
<dbReference type="Pfam" id="PF00014">
    <property type="entry name" value="Kunitz_BPTI"/>
    <property type="match status" value="2"/>
</dbReference>
<dbReference type="GO" id="GO:0005615">
    <property type="term" value="C:extracellular space"/>
    <property type="evidence" value="ECO:0007669"/>
    <property type="project" value="TreeGrafter"/>
</dbReference>
<keyword evidence="3" id="KW-0646">Protease inhibitor</keyword>
<feature type="domain" description="BPTI/Kunitz inhibitor" evidence="8">
    <location>
        <begin position="116"/>
        <end position="166"/>
    </location>
</feature>
<dbReference type="AlphaFoldDB" id="A0A8R2DN72"/>
<proteinExistence type="predicted"/>
<evidence type="ECO:0000256" key="2">
    <source>
        <dbReference type="ARBA" id="ARBA00022525"/>
    </source>
</evidence>
<keyword evidence="4" id="KW-0732">Signal</keyword>
<dbReference type="PROSITE" id="PS50279">
    <property type="entry name" value="BPTI_KUNITZ_2"/>
    <property type="match status" value="2"/>
</dbReference>
<dbReference type="SUPFAM" id="SSF57362">
    <property type="entry name" value="BPTI-like"/>
    <property type="match status" value="2"/>
</dbReference>
<protein>
    <recommendedName>
        <fullName evidence="8">BPTI/Kunitz inhibitor domain-containing protein</fullName>
    </recommendedName>
</protein>
<sequence>MLSVLYKFILFMHTFAVVYFYIEGAKLNTTASEEDISSHDWTVLCKFQANRFDCTNGKELYRKFYYDLKMEDCKTFNFGQCPNSMNHFDTLDDCQSTCRDRGLRPIDYNISAKIYCQLQPDFGECNSYYPMWYFDVSHRTCHGFSYSGCGGNKNRFPDSQTCSTTCITALHLYSTFS</sequence>
<keyword evidence="6" id="KW-1015">Disulfide bond</keyword>
<evidence type="ECO:0000256" key="5">
    <source>
        <dbReference type="ARBA" id="ARBA00022900"/>
    </source>
</evidence>
<dbReference type="Proteomes" id="UP000005204">
    <property type="component" value="Unassembled WGS sequence"/>
</dbReference>
<evidence type="ECO:0000256" key="7">
    <source>
        <dbReference type="ARBA" id="ARBA00057363"/>
    </source>
</evidence>
<evidence type="ECO:0000313" key="10">
    <source>
        <dbReference type="Proteomes" id="UP000005204"/>
    </source>
</evidence>
<evidence type="ECO:0000259" key="8">
    <source>
        <dbReference type="PROSITE" id="PS50279"/>
    </source>
</evidence>
<dbReference type="PANTHER" id="PTHR45938">
    <property type="entry name" value="ACP24A4-RELATED"/>
    <property type="match status" value="1"/>
</dbReference>
<evidence type="ECO:0000256" key="3">
    <source>
        <dbReference type="ARBA" id="ARBA00022690"/>
    </source>
</evidence>
<evidence type="ECO:0000256" key="4">
    <source>
        <dbReference type="ARBA" id="ARBA00022729"/>
    </source>
</evidence>